<comment type="caution">
    <text evidence="1">The sequence shown here is derived from an EMBL/GenBank/DDBJ whole genome shotgun (WGS) entry which is preliminary data.</text>
</comment>
<proteinExistence type="predicted"/>
<dbReference type="AlphaFoldDB" id="A0A4C2AA66"/>
<evidence type="ECO:0000313" key="2">
    <source>
        <dbReference type="Proteomes" id="UP000299102"/>
    </source>
</evidence>
<dbReference type="EMBL" id="BGZK01002857">
    <property type="protein sequence ID" value="GBP97018.1"/>
    <property type="molecule type" value="Genomic_DNA"/>
</dbReference>
<organism evidence="1 2">
    <name type="scientific">Eumeta variegata</name>
    <name type="common">Bagworm moth</name>
    <name type="synonym">Eumeta japonica</name>
    <dbReference type="NCBI Taxonomy" id="151549"/>
    <lineage>
        <taxon>Eukaryota</taxon>
        <taxon>Metazoa</taxon>
        <taxon>Ecdysozoa</taxon>
        <taxon>Arthropoda</taxon>
        <taxon>Hexapoda</taxon>
        <taxon>Insecta</taxon>
        <taxon>Pterygota</taxon>
        <taxon>Neoptera</taxon>
        <taxon>Endopterygota</taxon>
        <taxon>Lepidoptera</taxon>
        <taxon>Glossata</taxon>
        <taxon>Ditrysia</taxon>
        <taxon>Tineoidea</taxon>
        <taxon>Psychidae</taxon>
        <taxon>Oiketicinae</taxon>
        <taxon>Eumeta</taxon>
    </lineage>
</organism>
<reference evidence="1 2" key="1">
    <citation type="journal article" date="2019" name="Commun. Biol.">
        <title>The bagworm genome reveals a unique fibroin gene that provides high tensile strength.</title>
        <authorList>
            <person name="Kono N."/>
            <person name="Nakamura H."/>
            <person name="Ohtoshi R."/>
            <person name="Tomita M."/>
            <person name="Numata K."/>
            <person name="Arakawa K."/>
        </authorList>
    </citation>
    <scope>NUCLEOTIDE SEQUENCE [LARGE SCALE GENOMIC DNA]</scope>
</reference>
<dbReference type="OrthoDB" id="425681at2759"/>
<keyword evidence="2" id="KW-1185">Reference proteome</keyword>
<gene>
    <name evidence="1" type="ORF">EVAR_100923_1</name>
</gene>
<sequence>MMVLERGESTTQCIKEGEEVEQVKEFVYLSSLFTKGGKHDRNVERRVNAAVCLLYHDDRVILAPSACKLRKMATKMDGSVKKNMKVHVGKTKMMNSMEYTVSSHRAWEEDEGKAVQWSRALSMAYEHRTSRPSFLNLSSDFDVCKWEPVV</sequence>
<protein>
    <submittedName>
        <fullName evidence="1">Uncharacterized protein</fullName>
    </submittedName>
</protein>
<accession>A0A4C2AA66</accession>
<name>A0A4C2AA66_EUMVA</name>
<dbReference type="Proteomes" id="UP000299102">
    <property type="component" value="Unassembled WGS sequence"/>
</dbReference>
<evidence type="ECO:0000313" key="1">
    <source>
        <dbReference type="EMBL" id="GBP97018.1"/>
    </source>
</evidence>